<organism evidence="2">
    <name type="scientific">Tanacetum cinerariifolium</name>
    <name type="common">Dalmatian daisy</name>
    <name type="synonym">Chrysanthemum cinerariifolium</name>
    <dbReference type="NCBI Taxonomy" id="118510"/>
    <lineage>
        <taxon>Eukaryota</taxon>
        <taxon>Viridiplantae</taxon>
        <taxon>Streptophyta</taxon>
        <taxon>Embryophyta</taxon>
        <taxon>Tracheophyta</taxon>
        <taxon>Spermatophyta</taxon>
        <taxon>Magnoliopsida</taxon>
        <taxon>eudicotyledons</taxon>
        <taxon>Gunneridae</taxon>
        <taxon>Pentapetalae</taxon>
        <taxon>asterids</taxon>
        <taxon>campanulids</taxon>
        <taxon>Asterales</taxon>
        <taxon>Asteraceae</taxon>
        <taxon>Asteroideae</taxon>
        <taxon>Anthemideae</taxon>
        <taxon>Anthemidinae</taxon>
        <taxon>Tanacetum</taxon>
    </lineage>
</organism>
<evidence type="ECO:0000313" key="2">
    <source>
        <dbReference type="EMBL" id="GEU41240.1"/>
    </source>
</evidence>
<sequence>MSSASSAVTYTFVYTDSEPGRVFWGASEELSDGGSPRVIVYGYDGLPMLPVAPPSPDYIPGLEEPQTPPAPQDEDEHEPMFIQPHDPSFVPEPIYPEYIPLEDEHILSVKEQPLPPVVSSTAESPGYVAESNPEEDPEEYEDDETEDGPVNYPIDGGDDGDDDDGDSSGDDAVDDDEEDEEEEQEGEHLALADSATVIPANELVSLTEGTKPAVISFPPEAEVKRLLAMPTLSPSPLTSLSPPSAGERLARCTAPATLPSPPLHMPPPIDHRDDILETEMPPRKRLCLSTLGSRYEVGESSTARPTKGRWIDYGFVSTLDAEARRQGIGEVGVTELLELHKHDTHDLYALLEDAQDSRTHISQRVVVDSQQVDLLMEDMIAHQETIQIIEDEAYAAREAWAHLIGLSQAVHSELQTHQEQVRQAQMAETLRVMGDMRREMGDIQAELLALCGQSRRAGQPRGDARVPNRQDAPRDADNHI</sequence>
<feature type="region of interest" description="Disordered" evidence="1">
    <location>
        <begin position="116"/>
        <end position="191"/>
    </location>
</feature>
<evidence type="ECO:0000256" key="1">
    <source>
        <dbReference type="SAM" id="MobiDB-lite"/>
    </source>
</evidence>
<gene>
    <name evidence="2" type="ORF">Tci_013218</name>
</gene>
<feature type="compositionally biased region" description="Acidic residues" evidence="1">
    <location>
        <begin position="132"/>
        <end position="147"/>
    </location>
</feature>
<name>A0A6L2JX30_TANCI</name>
<protein>
    <submittedName>
        <fullName evidence="2">Uncharacterized protein</fullName>
    </submittedName>
</protein>
<feature type="region of interest" description="Disordered" evidence="1">
    <location>
        <begin position="455"/>
        <end position="480"/>
    </location>
</feature>
<feature type="region of interest" description="Disordered" evidence="1">
    <location>
        <begin position="52"/>
        <end position="94"/>
    </location>
</feature>
<feature type="compositionally biased region" description="Acidic residues" evidence="1">
    <location>
        <begin position="156"/>
        <end position="185"/>
    </location>
</feature>
<dbReference type="AlphaFoldDB" id="A0A6L2JX30"/>
<feature type="compositionally biased region" description="Basic and acidic residues" evidence="1">
    <location>
        <begin position="462"/>
        <end position="480"/>
    </location>
</feature>
<accession>A0A6L2JX30</accession>
<dbReference type="EMBL" id="BKCJ010001411">
    <property type="protein sequence ID" value="GEU41240.1"/>
    <property type="molecule type" value="Genomic_DNA"/>
</dbReference>
<proteinExistence type="predicted"/>
<comment type="caution">
    <text evidence="2">The sequence shown here is derived from an EMBL/GenBank/DDBJ whole genome shotgun (WGS) entry which is preliminary data.</text>
</comment>
<reference evidence="2" key="1">
    <citation type="journal article" date="2019" name="Sci. Rep.">
        <title>Draft genome of Tanacetum cinerariifolium, the natural source of mosquito coil.</title>
        <authorList>
            <person name="Yamashiro T."/>
            <person name="Shiraishi A."/>
            <person name="Satake H."/>
            <person name="Nakayama K."/>
        </authorList>
    </citation>
    <scope>NUCLEOTIDE SEQUENCE</scope>
</reference>